<proteinExistence type="predicted"/>
<accession>A0ABD5MD68</accession>
<organism evidence="3 4">
    <name type="scientific">Halobellus rubicundus</name>
    <dbReference type="NCBI Taxonomy" id="2996466"/>
    <lineage>
        <taxon>Archaea</taxon>
        <taxon>Methanobacteriati</taxon>
        <taxon>Methanobacteriota</taxon>
        <taxon>Stenosarchaea group</taxon>
        <taxon>Halobacteria</taxon>
        <taxon>Halobacteriales</taxon>
        <taxon>Haloferacaceae</taxon>
        <taxon>Halobellus</taxon>
    </lineage>
</organism>
<reference evidence="3 4" key="1">
    <citation type="submission" date="2024-08" db="EMBL/GenBank/DDBJ databases">
        <title>Halobellus sp. MBLA0158 whole genome sequence.</title>
        <authorList>
            <person name="Hwang C.Y."/>
            <person name="Cho E.-S."/>
            <person name="Seo M.-J."/>
        </authorList>
    </citation>
    <scope>NUCLEOTIDE SEQUENCE [LARGE SCALE GENOMIC DNA]</scope>
    <source>
        <strain evidence="3 4">MBLA0158</strain>
    </source>
</reference>
<feature type="transmembrane region" description="Helical" evidence="1">
    <location>
        <begin position="7"/>
        <end position="28"/>
    </location>
</feature>
<keyword evidence="1" id="KW-0812">Transmembrane</keyword>
<dbReference type="Pfam" id="PF05425">
    <property type="entry name" value="CopD"/>
    <property type="match status" value="1"/>
</dbReference>
<keyword evidence="1" id="KW-0472">Membrane</keyword>
<keyword evidence="1" id="KW-1133">Transmembrane helix</keyword>
<evidence type="ECO:0000256" key="1">
    <source>
        <dbReference type="SAM" id="Phobius"/>
    </source>
</evidence>
<name>A0ABD5MD68_9EURY</name>
<evidence type="ECO:0000313" key="3">
    <source>
        <dbReference type="EMBL" id="MFA1610514.1"/>
    </source>
</evidence>
<feature type="domain" description="Copper resistance protein D" evidence="2">
    <location>
        <begin position="41"/>
        <end position="140"/>
    </location>
</feature>
<dbReference type="Proteomes" id="UP001570511">
    <property type="component" value="Unassembled WGS sequence"/>
</dbReference>
<protein>
    <submittedName>
        <fullName evidence="3">CopD family protein</fullName>
    </submittedName>
</protein>
<evidence type="ECO:0000259" key="2">
    <source>
        <dbReference type="Pfam" id="PF05425"/>
    </source>
</evidence>
<feature type="transmembrane region" description="Helical" evidence="1">
    <location>
        <begin position="121"/>
        <end position="141"/>
    </location>
</feature>
<keyword evidence="4" id="KW-1185">Reference proteome</keyword>
<feature type="transmembrane region" description="Helical" evidence="1">
    <location>
        <begin position="80"/>
        <end position="101"/>
    </location>
</feature>
<gene>
    <name evidence="3" type="ORF">OS889_05785</name>
</gene>
<dbReference type="AlphaFoldDB" id="A0ABD5MD68"/>
<feature type="transmembrane region" description="Helical" evidence="1">
    <location>
        <begin position="48"/>
        <end position="68"/>
    </location>
</feature>
<evidence type="ECO:0000313" key="4">
    <source>
        <dbReference type="Proteomes" id="UP001570511"/>
    </source>
</evidence>
<dbReference type="EMBL" id="JBGNYA010000001">
    <property type="protein sequence ID" value="MFA1610514.1"/>
    <property type="molecule type" value="Genomic_DNA"/>
</dbReference>
<dbReference type="InterPro" id="IPR008457">
    <property type="entry name" value="Cu-R_CopD_dom"/>
</dbReference>
<comment type="caution">
    <text evidence="3">The sequence shown here is derived from an EMBL/GenBank/DDBJ whole genome shotgun (WGS) entry which is preliminary data.</text>
</comment>
<dbReference type="RefSeq" id="WP_372388117.1">
    <property type="nucleotide sequence ID" value="NZ_JBGNYA010000001.1"/>
</dbReference>
<sequence length="143" mass="14715">MASALHLLVRLAHVLGMAALLGGVGVAWLLLRGDDADPLPALRRYERLFWGALGVMIATGVGNLGALGPPGPETRWGTVLTVKLAVVTGLVVVSAVRSLAVERLEAAPSGLASPARDRLRALYAVTGWGLGLTVALAEVLAHG</sequence>